<accession>A0A8J6H8M9</accession>
<feature type="region of interest" description="Disordered" evidence="1">
    <location>
        <begin position="981"/>
        <end position="1059"/>
    </location>
</feature>
<feature type="compositionally biased region" description="Basic and acidic residues" evidence="1">
    <location>
        <begin position="1043"/>
        <end position="1054"/>
    </location>
</feature>
<sequence length="1313" mass="147950">MGEQEEDRNGKVVEDSGPLVTTNTTEDTETQEHHQTELRKLGDDEADGPRALEGLVGKELAEPGSKWVSVANPDGVVREVKEKRVVSREETEEVKETEDVQHFGDITDERWPSRFVPVSEGGREKTGPPRPVRQPFTAEDLKPSNQHGHTNKDTSANRVISVWYLCESTYFSSVECPEKSAASAAGTALAARIPAHLEGSRLATFKRDPLGCDEIAHLSAVPITSRPSKSEQNRAQRAPLRHSPETARAGLSTLGATFLGFSGVSARKPNRLRDDAAIGRNDSENEVDIVEETLNVGCVTNKEFLKLTTSMCNYEYKENLGGKECRPQEPCEFPESANILSSTSVYINQEFSKPANSICIQEDKKNPGASGKVGRLQEPCEFPDSANILSSTSVYINEEFSKPTISMCNQEDKENAGILGQHCCILETGEFHFFFTGLGNLGKETSASHPPCTHKSVPGTENVFSATLARSLGLEFLAAVKTGKKDLRQVLRTTKDGHSLVSTGPRLIHESSKSNKVIDTEDTRELSSVLPDGKIVTETQRTTEHEEVKDDELPGDAPEQDFYKESSQRYLKTRDQEDVDYLADGVKIGHEMRFRTETMEVERRGDEDEPDFDSLSARARRRTNNTRQPHRYRGLENGISPLDRKDALTKKPLDFDQEEETRKVETSKWLEHHFGSESRSSNNSVIDDEEQPPKTSFFNVTIKSQPSRAETPPQKYITTVNNGPRVYSPVEPERDKPPHSEYYKGISQWSERHQVQSAYHPEPVIYVHEPTTYHPPEPVTYHQERRSPPVVVDRPPRHSPPRRSPIPDYRTSSPMPAYREPMPPPIRISPIREITPTPPQRKRVSDRRHQVDERSRYTNSRLTNGRCSEPMAEPPPDYSPPNPSPNPVVNEKKAMQKTRFAPDPPKAKSGNIIGQSIRKLVGKIRSASTERKARQRAKRSPSPSYQKGHVIDNNIGHHSNGAMENNKQPVQRYYLGEDPFGGSIYGRENKYDGVKPARSSRKKEDDHRSQSTLGRFSKSTSRLVNSSAPHERNSQTLPRHMSRHEPPTRLEKNNKSNSTINVSIINTVSRQLGPAKPARTYKSNLSRSKSLNVHANDYRRPGMYTSNPHLNRLEENPVGLKSPGLISSLSRSQKDLHEDSVYTNRFVRNGTSDNTSDNKRVFMKSLKDRAPELFQTLHENEDAVIYSTPKKNHHKNKYNGDIYEPPTRLREQPQSILRRGSNSSTDYSETYHTTTRNDDPLRPSVTNTVKSFTKKTIPSKNGRSMETIQSSESKSVTKSHYRGDPSVKFYETERRYSGGSPVVIEVRNSHYRK</sequence>
<reference evidence="2" key="1">
    <citation type="journal article" date="2020" name="J Insects Food Feed">
        <title>The yellow mealworm (Tenebrio molitor) genome: a resource for the emerging insects as food and feed industry.</title>
        <authorList>
            <person name="Eriksson T."/>
            <person name="Andere A."/>
            <person name="Kelstrup H."/>
            <person name="Emery V."/>
            <person name="Picard C."/>
        </authorList>
    </citation>
    <scope>NUCLEOTIDE SEQUENCE</scope>
    <source>
        <strain evidence="2">Stoneville</strain>
        <tissue evidence="2">Whole head</tissue>
    </source>
</reference>
<feature type="region of interest" description="Disordered" evidence="1">
    <location>
        <begin position="224"/>
        <end position="243"/>
    </location>
</feature>
<feature type="region of interest" description="Disordered" evidence="1">
    <location>
        <begin position="599"/>
        <end position="742"/>
    </location>
</feature>
<keyword evidence="3" id="KW-1185">Reference proteome</keyword>
<feature type="compositionally biased region" description="Basic residues" evidence="1">
    <location>
        <begin position="618"/>
        <end position="632"/>
    </location>
</feature>
<evidence type="ECO:0000256" key="1">
    <source>
        <dbReference type="SAM" id="MobiDB-lite"/>
    </source>
</evidence>
<feature type="compositionally biased region" description="Polar residues" evidence="1">
    <location>
        <begin position="1244"/>
        <end position="1278"/>
    </location>
</feature>
<feature type="region of interest" description="Disordered" evidence="1">
    <location>
        <begin position="117"/>
        <end position="153"/>
    </location>
</feature>
<feature type="region of interest" description="Disordered" evidence="1">
    <location>
        <begin position="1191"/>
        <end position="1283"/>
    </location>
</feature>
<feature type="compositionally biased region" description="Polar residues" evidence="1">
    <location>
        <begin position="143"/>
        <end position="153"/>
    </location>
</feature>
<feature type="compositionally biased region" description="Pro residues" evidence="1">
    <location>
        <begin position="872"/>
        <end position="886"/>
    </location>
</feature>
<feature type="compositionally biased region" description="Polar residues" evidence="1">
    <location>
        <begin position="693"/>
        <end position="708"/>
    </location>
</feature>
<feature type="compositionally biased region" description="Basic and acidic residues" evidence="1">
    <location>
        <begin position="731"/>
        <end position="742"/>
    </location>
</feature>
<feature type="compositionally biased region" description="Basic and acidic residues" evidence="1">
    <location>
        <begin position="30"/>
        <end position="49"/>
    </location>
</feature>
<feature type="region of interest" description="Disordered" evidence="1">
    <location>
        <begin position="1097"/>
        <end position="1118"/>
    </location>
</feature>
<feature type="region of interest" description="Disordered" evidence="1">
    <location>
        <begin position="533"/>
        <end position="560"/>
    </location>
</feature>
<gene>
    <name evidence="2" type="ORF">GEV33_012663</name>
</gene>
<reference evidence="2" key="2">
    <citation type="submission" date="2021-08" db="EMBL/GenBank/DDBJ databases">
        <authorList>
            <person name="Eriksson T."/>
        </authorList>
    </citation>
    <scope>NUCLEOTIDE SEQUENCE</scope>
    <source>
        <strain evidence="2">Stoneville</strain>
        <tissue evidence="2">Whole head</tissue>
    </source>
</reference>
<name>A0A8J6H8M9_TENMO</name>
<comment type="caution">
    <text evidence="2">The sequence shown here is derived from an EMBL/GenBank/DDBJ whole genome shotgun (WGS) entry which is preliminary data.</text>
</comment>
<organism evidence="2 3">
    <name type="scientific">Tenebrio molitor</name>
    <name type="common">Yellow mealworm beetle</name>
    <dbReference type="NCBI Taxonomy" id="7067"/>
    <lineage>
        <taxon>Eukaryota</taxon>
        <taxon>Metazoa</taxon>
        <taxon>Ecdysozoa</taxon>
        <taxon>Arthropoda</taxon>
        <taxon>Hexapoda</taxon>
        <taxon>Insecta</taxon>
        <taxon>Pterygota</taxon>
        <taxon>Neoptera</taxon>
        <taxon>Endopterygota</taxon>
        <taxon>Coleoptera</taxon>
        <taxon>Polyphaga</taxon>
        <taxon>Cucujiformia</taxon>
        <taxon>Tenebrionidae</taxon>
        <taxon>Tenebrio</taxon>
    </lineage>
</organism>
<feature type="compositionally biased region" description="Polar residues" evidence="1">
    <location>
        <begin position="1010"/>
        <end position="1028"/>
    </location>
</feature>
<feature type="region of interest" description="Disordered" evidence="1">
    <location>
        <begin position="1"/>
        <end position="49"/>
    </location>
</feature>
<protein>
    <submittedName>
        <fullName evidence="2">Uncharacterized protein</fullName>
    </submittedName>
</protein>
<feature type="compositionally biased region" description="Basic and acidic residues" evidence="1">
    <location>
        <begin position="847"/>
        <end position="856"/>
    </location>
</feature>
<feature type="compositionally biased region" description="Basic and acidic residues" evidence="1">
    <location>
        <begin position="642"/>
        <end position="676"/>
    </location>
</feature>
<proteinExistence type="predicted"/>
<feature type="compositionally biased region" description="Polar residues" evidence="1">
    <location>
        <begin position="857"/>
        <end position="866"/>
    </location>
</feature>
<dbReference type="Proteomes" id="UP000719412">
    <property type="component" value="Unassembled WGS sequence"/>
</dbReference>
<dbReference type="EMBL" id="JABDTM020027705">
    <property type="protein sequence ID" value="KAH0810124.1"/>
    <property type="molecule type" value="Genomic_DNA"/>
</dbReference>
<evidence type="ECO:0000313" key="3">
    <source>
        <dbReference type="Proteomes" id="UP000719412"/>
    </source>
</evidence>
<feature type="compositionally biased region" description="Basic and acidic residues" evidence="1">
    <location>
        <begin position="541"/>
        <end position="552"/>
    </location>
</feature>
<evidence type="ECO:0000313" key="2">
    <source>
        <dbReference type="EMBL" id="KAH0810124.1"/>
    </source>
</evidence>
<feature type="region of interest" description="Disordered" evidence="1">
    <location>
        <begin position="767"/>
        <end position="964"/>
    </location>
</feature>
<feature type="compositionally biased region" description="Polar residues" evidence="1">
    <location>
        <begin position="1212"/>
        <end position="1234"/>
    </location>
</feature>